<gene>
    <name evidence="8" type="primary">ydfH</name>
    <name evidence="8" type="ORF">NCTC13767_01050</name>
</gene>
<accession>A0A380K231</accession>
<evidence type="ECO:0000256" key="2">
    <source>
        <dbReference type="ARBA" id="ARBA00012438"/>
    </source>
</evidence>
<feature type="transmembrane region" description="Helical" evidence="6">
    <location>
        <begin position="72"/>
        <end position="89"/>
    </location>
</feature>
<dbReference type="EC" id="2.7.13.3" evidence="2"/>
<evidence type="ECO:0000256" key="6">
    <source>
        <dbReference type="SAM" id="Phobius"/>
    </source>
</evidence>
<dbReference type="PANTHER" id="PTHR24421:SF55">
    <property type="entry name" value="SENSOR HISTIDINE KINASE YDFH"/>
    <property type="match status" value="1"/>
</dbReference>
<dbReference type="AlphaFoldDB" id="A0A380K231"/>
<keyword evidence="3" id="KW-0808">Transferase</keyword>
<dbReference type="Gene3D" id="1.20.5.1930">
    <property type="match status" value="1"/>
</dbReference>
<comment type="catalytic activity">
    <reaction evidence="1">
        <text>ATP + protein L-histidine = ADP + protein N-phospho-L-histidine.</text>
        <dbReference type="EC" id="2.7.13.3"/>
    </reaction>
</comment>
<dbReference type="PANTHER" id="PTHR24421">
    <property type="entry name" value="NITRATE/NITRITE SENSOR PROTEIN NARX-RELATED"/>
    <property type="match status" value="1"/>
</dbReference>
<keyword evidence="6" id="KW-0812">Transmembrane</keyword>
<dbReference type="InterPro" id="IPR036890">
    <property type="entry name" value="HATPase_C_sf"/>
</dbReference>
<evidence type="ECO:0000256" key="3">
    <source>
        <dbReference type="ARBA" id="ARBA00022679"/>
    </source>
</evidence>
<name>A0A380K231_9STRE</name>
<feature type="transmembrane region" description="Helical" evidence="6">
    <location>
        <begin position="49"/>
        <end position="65"/>
    </location>
</feature>
<evidence type="ECO:0000256" key="4">
    <source>
        <dbReference type="ARBA" id="ARBA00022777"/>
    </source>
</evidence>
<keyword evidence="4 8" id="KW-0418">Kinase</keyword>
<evidence type="ECO:0000256" key="1">
    <source>
        <dbReference type="ARBA" id="ARBA00000085"/>
    </source>
</evidence>
<keyword evidence="6" id="KW-1133">Transmembrane helix</keyword>
<dbReference type="GO" id="GO:0016020">
    <property type="term" value="C:membrane"/>
    <property type="evidence" value="ECO:0007669"/>
    <property type="project" value="InterPro"/>
</dbReference>
<dbReference type="Proteomes" id="UP000254510">
    <property type="component" value="Unassembled WGS sequence"/>
</dbReference>
<feature type="transmembrane region" description="Helical" evidence="6">
    <location>
        <begin position="95"/>
        <end position="116"/>
    </location>
</feature>
<keyword evidence="5" id="KW-0902">Two-component regulatory system</keyword>
<proteinExistence type="predicted"/>
<dbReference type="EMBL" id="UHFM01000006">
    <property type="protein sequence ID" value="SUN59053.1"/>
    <property type="molecule type" value="Genomic_DNA"/>
</dbReference>
<dbReference type="InterPro" id="IPR011712">
    <property type="entry name" value="Sig_transdc_His_kin_sub3_dim/P"/>
</dbReference>
<dbReference type="GO" id="GO:0000155">
    <property type="term" value="F:phosphorelay sensor kinase activity"/>
    <property type="evidence" value="ECO:0007669"/>
    <property type="project" value="InterPro"/>
</dbReference>
<organism evidence="8 9">
    <name type="scientific">Streptococcus gallolyticus</name>
    <dbReference type="NCBI Taxonomy" id="315405"/>
    <lineage>
        <taxon>Bacteria</taxon>
        <taxon>Bacillati</taxon>
        <taxon>Bacillota</taxon>
        <taxon>Bacilli</taxon>
        <taxon>Lactobacillales</taxon>
        <taxon>Streptococcaceae</taxon>
        <taxon>Streptococcus</taxon>
    </lineage>
</organism>
<evidence type="ECO:0000259" key="7">
    <source>
        <dbReference type="Pfam" id="PF07730"/>
    </source>
</evidence>
<feature type="domain" description="Signal transduction histidine kinase subgroup 3 dimerisation and phosphoacceptor" evidence="7">
    <location>
        <begin position="153"/>
        <end position="217"/>
    </location>
</feature>
<reference evidence="8 9" key="1">
    <citation type="submission" date="2018-06" db="EMBL/GenBank/DDBJ databases">
        <authorList>
            <consortium name="Pathogen Informatics"/>
            <person name="Doyle S."/>
        </authorList>
    </citation>
    <scope>NUCLEOTIDE SEQUENCE [LARGE SCALE GENOMIC DNA]</scope>
    <source>
        <strain evidence="8 9">NCTC13767</strain>
    </source>
</reference>
<keyword evidence="6" id="KW-0472">Membrane</keyword>
<evidence type="ECO:0000256" key="5">
    <source>
        <dbReference type="ARBA" id="ARBA00023012"/>
    </source>
</evidence>
<sequence>MSNAALVSEVLLLYFSNRLVSTKYLYLGLAVQVLLIFWLAFLFDNLSSLALLVGFMPICIVEEITYQYPKRYFVMTALYGLCVLGFGLLQDGLDFFNFILLAEAVAMIALLSIYYYQMIYRQAFQAQYLQEVNEELNQAYAQVEEVTTKAVKQTLARDLHDSLTQDLIGFNMHLSAMEVLLDNEDYQKLAQTLEKTQHFTKESISEARQTIADYRQEKRENLTLQWREELQKRLTNLQENYHLNTQLAMPDEIESSYHQGMDVLRMINEALMNVIKHAEIDQAKVDVKKEVKMLQIHVINFGKLMRLLAQNNQHFGLLDMKE</sequence>
<dbReference type="InterPro" id="IPR050482">
    <property type="entry name" value="Sensor_HK_TwoCompSys"/>
</dbReference>
<evidence type="ECO:0000313" key="9">
    <source>
        <dbReference type="Proteomes" id="UP000254510"/>
    </source>
</evidence>
<dbReference type="GO" id="GO:0046983">
    <property type="term" value="F:protein dimerization activity"/>
    <property type="evidence" value="ECO:0007669"/>
    <property type="project" value="InterPro"/>
</dbReference>
<evidence type="ECO:0000313" key="8">
    <source>
        <dbReference type="EMBL" id="SUN59053.1"/>
    </source>
</evidence>
<dbReference type="Pfam" id="PF07730">
    <property type="entry name" value="HisKA_3"/>
    <property type="match status" value="1"/>
</dbReference>
<protein>
    <recommendedName>
        <fullName evidence="2">histidine kinase</fullName>
        <ecNumber evidence="2">2.7.13.3</ecNumber>
    </recommendedName>
</protein>
<dbReference type="Gene3D" id="3.30.565.10">
    <property type="entry name" value="Histidine kinase-like ATPase, C-terminal domain"/>
    <property type="match status" value="1"/>
</dbReference>
<feature type="transmembrane region" description="Helical" evidence="6">
    <location>
        <begin position="24"/>
        <end position="43"/>
    </location>
</feature>